<reference evidence="17" key="1">
    <citation type="submission" date="2020-09" db="EMBL/GenBank/DDBJ databases">
        <title>Genome-Enabled Discovery of Anthraquinone Biosynthesis in Senna tora.</title>
        <authorList>
            <person name="Kang S.-H."/>
            <person name="Pandey R.P."/>
            <person name="Lee C.-M."/>
            <person name="Sim J.-S."/>
            <person name="Jeong J.-T."/>
            <person name="Choi B.-S."/>
            <person name="Jung M."/>
            <person name="Ginzburg D."/>
            <person name="Zhao K."/>
            <person name="Won S.Y."/>
            <person name="Oh T.-J."/>
            <person name="Yu Y."/>
            <person name="Kim N.-H."/>
            <person name="Lee O.R."/>
            <person name="Lee T.-H."/>
            <person name="Bashyal P."/>
            <person name="Kim T.-S."/>
            <person name="Lee W.-H."/>
            <person name="Kawkins C."/>
            <person name="Kim C.-K."/>
            <person name="Kim J.S."/>
            <person name="Ahn B.O."/>
            <person name="Rhee S.Y."/>
            <person name="Sohng J.K."/>
        </authorList>
    </citation>
    <scope>NUCLEOTIDE SEQUENCE</scope>
    <source>
        <tissue evidence="17">Leaf</tissue>
    </source>
</reference>
<evidence type="ECO:0000256" key="6">
    <source>
        <dbReference type="ARBA" id="ARBA00012251"/>
    </source>
</evidence>
<comment type="catalytic activity">
    <reaction evidence="1">
        <text>[E2 ubiquitin-conjugating enzyme]-S-ubiquitinyl-L-cysteine + [acceptor protein]-L-lysine = [E2 ubiquitin-conjugating enzyme]-L-cysteine + [acceptor protein]-N(6)-ubiquitinyl-L-lysine.</text>
        <dbReference type="EC" id="2.3.2.31"/>
    </reaction>
</comment>
<evidence type="ECO:0000256" key="14">
    <source>
        <dbReference type="SAM" id="MobiDB-lite"/>
    </source>
</evidence>
<dbReference type="CDD" id="cd16773">
    <property type="entry name" value="RING-HC_RBR_TRIAD1"/>
    <property type="match status" value="1"/>
</dbReference>
<dbReference type="OrthoDB" id="10009520at2759"/>
<evidence type="ECO:0000256" key="5">
    <source>
        <dbReference type="ARBA" id="ARBA00005884"/>
    </source>
</evidence>
<dbReference type="InterPro" id="IPR048962">
    <property type="entry name" value="ARIH1-like_UBL"/>
</dbReference>
<feature type="domain" description="RING-type" evidence="15">
    <location>
        <begin position="122"/>
        <end position="170"/>
    </location>
</feature>
<dbReference type="Proteomes" id="UP000634136">
    <property type="component" value="Unassembled WGS sequence"/>
</dbReference>
<dbReference type="SMART" id="SM00647">
    <property type="entry name" value="IBR"/>
    <property type="match status" value="2"/>
</dbReference>
<dbReference type="PROSITE" id="PS51873">
    <property type="entry name" value="TRIAD"/>
    <property type="match status" value="1"/>
</dbReference>
<dbReference type="InterPro" id="IPR001841">
    <property type="entry name" value="Znf_RING"/>
</dbReference>
<evidence type="ECO:0000256" key="7">
    <source>
        <dbReference type="ARBA" id="ARBA00022679"/>
    </source>
</evidence>
<comment type="caution">
    <text evidence="17">The sequence shown here is derived from an EMBL/GenBank/DDBJ whole genome shotgun (WGS) entry which is preliminary data.</text>
</comment>
<evidence type="ECO:0000313" key="18">
    <source>
        <dbReference type="Proteomes" id="UP000634136"/>
    </source>
</evidence>
<protein>
    <recommendedName>
        <fullName evidence="6">RBR-type E3 ubiquitin transferase</fullName>
        <ecNumber evidence="6">2.3.2.31</ecNumber>
    </recommendedName>
</protein>
<dbReference type="EC" id="2.3.2.31" evidence="6"/>
<comment type="pathway">
    <text evidence="4">Protein modification; protein ubiquitination.</text>
</comment>
<organism evidence="17 18">
    <name type="scientific">Senna tora</name>
    <dbReference type="NCBI Taxonomy" id="362788"/>
    <lineage>
        <taxon>Eukaryota</taxon>
        <taxon>Viridiplantae</taxon>
        <taxon>Streptophyta</taxon>
        <taxon>Embryophyta</taxon>
        <taxon>Tracheophyta</taxon>
        <taxon>Spermatophyta</taxon>
        <taxon>Magnoliopsida</taxon>
        <taxon>eudicotyledons</taxon>
        <taxon>Gunneridae</taxon>
        <taxon>Pentapetalae</taxon>
        <taxon>rosids</taxon>
        <taxon>fabids</taxon>
        <taxon>Fabales</taxon>
        <taxon>Fabaceae</taxon>
        <taxon>Caesalpinioideae</taxon>
        <taxon>Cassia clade</taxon>
        <taxon>Senna</taxon>
    </lineage>
</organism>
<dbReference type="EMBL" id="JAAIUW010000002">
    <property type="protein sequence ID" value="KAF7840909.1"/>
    <property type="molecule type" value="Genomic_DNA"/>
</dbReference>
<dbReference type="Pfam" id="PF01485">
    <property type="entry name" value="IBR"/>
    <property type="match status" value="1"/>
</dbReference>
<dbReference type="InterPro" id="IPR045840">
    <property type="entry name" value="Ariadne"/>
</dbReference>
<dbReference type="GO" id="GO:0016567">
    <property type="term" value="P:protein ubiquitination"/>
    <property type="evidence" value="ECO:0007669"/>
    <property type="project" value="UniProtKB-UniPathway"/>
</dbReference>
<dbReference type="InterPro" id="IPR013083">
    <property type="entry name" value="Znf_RING/FYVE/PHD"/>
</dbReference>
<evidence type="ECO:0000256" key="10">
    <source>
        <dbReference type="ARBA" id="ARBA00022771"/>
    </source>
</evidence>
<dbReference type="PROSITE" id="PS50089">
    <property type="entry name" value="ZF_RING_2"/>
    <property type="match status" value="1"/>
</dbReference>
<keyword evidence="11" id="KW-0833">Ubl conjugation pathway</keyword>
<evidence type="ECO:0000259" key="15">
    <source>
        <dbReference type="PROSITE" id="PS50089"/>
    </source>
</evidence>
<keyword evidence="9" id="KW-0677">Repeat</keyword>
<dbReference type="InterPro" id="IPR054694">
    <property type="entry name" value="Parkin-like_IBR"/>
</dbReference>
<keyword evidence="7" id="KW-0808">Transferase</keyword>
<dbReference type="Pfam" id="PF21235">
    <property type="entry name" value="UBA_ARI1"/>
    <property type="match status" value="1"/>
</dbReference>
<evidence type="ECO:0000256" key="9">
    <source>
        <dbReference type="ARBA" id="ARBA00022737"/>
    </source>
</evidence>
<evidence type="ECO:0000313" key="17">
    <source>
        <dbReference type="EMBL" id="KAF7840909.1"/>
    </source>
</evidence>
<dbReference type="FunFam" id="3.30.40.10:FF:000019">
    <property type="entry name" value="RBR-type E3 ubiquitin transferase"/>
    <property type="match status" value="1"/>
</dbReference>
<feature type="domain" description="RING-type" evidence="16">
    <location>
        <begin position="118"/>
        <end position="332"/>
    </location>
</feature>
<dbReference type="InterPro" id="IPR002867">
    <property type="entry name" value="IBR_dom"/>
</dbReference>
<dbReference type="Pfam" id="PF22605">
    <property type="entry name" value="IBR_2"/>
    <property type="match status" value="1"/>
</dbReference>
<feature type="region of interest" description="Disordered" evidence="14">
    <location>
        <begin position="531"/>
        <end position="577"/>
    </location>
</feature>
<dbReference type="Gene3D" id="3.30.40.10">
    <property type="entry name" value="Zinc/RING finger domain, C3HC4 (zinc finger)"/>
    <property type="match status" value="1"/>
</dbReference>
<dbReference type="AlphaFoldDB" id="A0A834X9Q9"/>
<gene>
    <name evidence="17" type="ORF">G2W53_003207</name>
</gene>
<keyword evidence="12" id="KW-0862">Zinc</keyword>
<dbReference type="InterPro" id="IPR044066">
    <property type="entry name" value="TRIAD_supradom"/>
</dbReference>
<dbReference type="CDD" id="cd22586">
    <property type="entry name" value="Rcat_RBR_ARI1-like"/>
    <property type="match status" value="1"/>
</dbReference>
<name>A0A834X9Q9_9FABA</name>
<evidence type="ECO:0000256" key="11">
    <source>
        <dbReference type="ARBA" id="ARBA00022786"/>
    </source>
</evidence>
<comment type="function">
    <text evidence="3">Might act as an E3 ubiquitin-protein ligase, or as part of E3 complex, which accepts ubiquitin from specific E2 ubiquitin-conjugating enzymes and then transfers it to substrates.</text>
</comment>
<comment type="cofactor">
    <cofactor evidence="2">
        <name>Zn(2+)</name>
        <dbReference type="ChEBI" id="CHEBI:29105"/>
    </cofactor>
</comment>
<dbReference type="SUPFAM" id="SSF57850">
    <property type="entry name" value="RING/U-box"/>
    <property type="match status" value="3"/>
</dbReference>
<evidence type="ECO:0000256" key="4">
    <source>
        <dbReference type="ARBA" id="ARBA00004906"/>
    </source>
</evidence>
<evidence type="ECO:0000259" key="16">
    <source>
        <dbReference type="PROSITE" id="PS51873"/>
    </source>
</evidence>
<dbReference type="GO" id="GO:0008270">
    <property type="term" value="F:zinc ion binding"/>
    <property type="evidence" value="ECO:0007669"/>
    <property type="project" value="UniProtKB-KW"/>
</dbReference>
<dbReference type="Pfam" id="PF19422">
    <property type="entry name" value="Ariadne"/>
    <property type="match status" value="1"/>
</dbReference>
<accession>A0A834X9Q9</accession>
<evidence type="ECO:0000256" key="13">
    <source>
        <dbReference type="PROSITE-ProRule" id="PRU00175"/>
    </source>
</evidence>
<dbReference type="UniPathway" id="UPA00143"/>
<dbReference type="GO" id="GO:0061630">
    <property type="term" value="F:ubiquitin protein ligase activity"/>
    <property type="evidence" value="ECO:0007669"/>
    <property type="project" value="UniProtKB-EC"/>
</dbReference>
<evidence type="ECO:0000256" key="2">
    <source>
        <dbReference type="ARBA" id="ARBA00001947"/>
    </source>
</evidence>
<evidence type="ECO:0000256" key="1">
    <source>
        <dbReference type="ARBA" id="ARBA00001798"/>
    </source>
</evidence>
<evidence type="ECO:0000256" key="8">
    <source>
        <dbReference type="ARBA" id="ARBA00022723"/>
    </source>
</evidence>
<keyword evidence="10 13" id="KW-0863">Zinc-finger</keyword>
<evidence type="ECO:0000256" key="12">
    <source>
        <dbReference type="ARBA" id="ARBA00022833"/>
    </source>
</evidence>
<dbReference type="Gene3D" id="1.20.120.1750">
    <property type="match status" value="1"/>
</dbReference>
<feature type="compositionally biased region" description="Basic and acidic residues" evidence="14">
    <location>
        <begin position="560"/>
        <end position="570"/>
    </location>
</feature>
<dbReference type="InterPro" id="IPR031127">
    <property type="entry name" value="E3_UB_ligase_RBR"/>
</dbReference>
<dbReference type="FunFam" id="1.20.120.1750:FF:000013">
    <property type="entry name" value="RBR-type E3 ubiquitin transferase"/>
    <property type="match status" value="1"/>
</dbReference>
<keyword evidence="18" id="KW-1185">Reference proteome</keyword>
<sequence>MEEDYYMSSDDECRYSDEECVDGYATQAEPDFELVTKKGTTTKVITKESLLAAQKEDLHRVMELLSVKERHARTLLIYHRWDVDTLFTVYVEKGKTLLFAEAGVSVENHCESGSAVPSSIMCEICIEDVPSDKATRMDCGHIFCNNCWTEHFIVKINEGLSKRIRCMAHKCNAICDEDVIRTLVRQKQPYIAEKFERFLLESYIEDNKRAKWCPSTPHCGNAIRVEDGQLCEVECSCGFQFCFSCLSEAHSPCSCLMWELWAKKCQDESETVNWITVNTKPCPKCHKPVEKNGGCNLVSCICGQSFCWLCGGPTGREHTWTSITGHSCGRFKDQEDKTERAKRDLYRYVHYHNRYKAHMDSFQLESKLKVSIAEKVAISEKRHTVLVDYGWVNAGLFRLFLSRRVLSYSYPFAFYMFGEELFKDEMTEEERVIKQNLFEDQQQQLEANVEKLSKILEEPFDEFSVNKLMEIRIRVVNLCNSIDKLCQGMYDCVENELLGSLAMSVHYIAPYKSSGIERAAKLSFCQSNEANNTGGTADLDRPSGSGSSDERGSSSHKRARKEDLRGDHIDLNLPADP</sequence>
<keyword evidence="8" id="KW-0479">Metal-binding</keyword>
<evidence type="ECO:0000256" key="3">
    <source>
        <dbReference type="ARBA" id="ARBA00003976"/>
    </source>
</evidence>
<comment type="similarity">
    <text evidence="5">Belongs to the RBR family. Ariadne subfamily.</text>
</comment>
<dbReference type="CDD" id="cd20346">
    <property type="entry name" value="BRcat_RBR_ANKIB1"/>
    <property type="match status" value="1"/>
</dbReference>
<proteinExistence type="inferred from homology"/>
<dbReference type="PANTHER" id="PTHR11685">
    <property type="entry name" value="RBR FAMILY RING FINGER AND IBR DOMAIN-CONTAINING"/>
    <property type="match status" value="1"/>
</dbReference>